<keyword evidence="4" id="KW-1185">Reference proteome</keyword>
<proteinExistence type="inferred from homology"/>
<name>A0ABN3BR82_9MICC</name>
<dbReference type="CDD" id="cd03453">
    <property type="entry name" value="SAV4209_like"/>
    <property type="match status" value="1"/>
</dbReference>
<comment type="caution">
    <text evidence="3">The sequence shown here is derived from an EMBL/GenBank/DDBJ whole genome shotgun (WGS) entry which is preliminary data.</text>
</comment>
<sequence>MSAENAAAGTAAVMPVFDQLEKGMEIGRREIAVTRADLVKYAGASGDFNPIHWNNDFATSVELPGVIAHGMFTMGAAVQLVTDWAGDPGGVVDYQTRFTKPVPVADTTGTDEPGAVLEVVGTVGALDAEARTARIDLTVTAGGQRVLTKAQAVVRLA</sequence>
<evidence type="ECO:0000313" key="3">
    <source>
        <dbReference type="EMBL" id="GAA2198974.1"/>
    </source>
</evidence>
<evidence type="ECO:0000313" key="4">
    <source>
        <dbReference type="Proteomes" id="UP001500432"/>
    </source>
</evidence>
<comment type="similarity">
    <text evidence="1">Belongs to the enoyl-CoA hydratase/isomerase family.</text>
</comment>
<dbReference type="Pfam" id="PF01575">
    <property type="entry name" value="MaoC_dehydratas"/>
    <property type="match status" value="1"/>
</dbReference>
<dbReference type="EMBL" id="BAAAQW010000003">
    <property type="protein sequence ID" value="GAA2198974.1"/>
    <property type="molecule type" value="Genomic_DNA"/>
</dbReference>
<reference evidence="3 4" key="1">
    <citation type="journal article" date="2019" name="Int. J. Syst. Evol. Microbiol.">
        <title>The Global Catalogue of Microorganisms (GCM) 10K type strain sequencing project: providing services to taxonomists for standard genome sequencing and annotation.</title>
        <authorList>
            <consortium name="The Broad Institute Genomics Platform"/>
            <consortium name="The Broad Institute Genome Sequencing Center for Infectious Disease"/>
            <person name="Wu L."/>
            <person name="Ma J."/>
        </authorList>
    </citation>
    <scope>NUCLEOTIDE SEQUENCE [LARGE SCALE GENOMIC DNA]</scope>
    <source>
        <strain evidence="3 4">JCM 16034</strain>
    </source>
</reference>
<protein>
    <submittedName>
        <fullName evidence="3">MaoC family dehydratase</fullName>
    </submittedName>
</protein>
<accession>A0ABN3BR82</accession>
<dbReference type="InterPro" id="IPR029069">
    <property type="entry name" value="HotDog_dom_sf"/>
</dbReference>
<dbReference type="InterPro" id="IPR003965">
    <property type="entry name" value="Fatty_acid_synthase"/>
</dbReference>
<dbReference type="SUPFAM" id="SSF54637">
    <property type="entry name" value="Thioesterase/thiol ester dehydrase-isomerase"/>
    <property type="match status" value="1"/>
</dbReference>
<dbReference type="PANTHER" id="PTHR43841:SF3">
    <property type="entry name" value="(3R)-HYDROXYACYL-ACP DEHYDRATASE SUBUNIT HADB"/>
    <property type="match status" value="1"/>
</dbReference>
<dbReference type="PRINTS" id="PR01483">
    <property type="entry name" value="FASYNTHASE"/>
</dbReference>
<organism evidence="3 4">
    <name type="scientific">Sinomonas flava</name>
    <dbReference type="NCBI Taxonomy" id="496857"/>
    <lineage>
        <taxon>Bacteria</taxon>
        <taxon>Bacillati</taxon>
        <taxon>Actinomycetota</taxon>
        <taxon>Actinomycetes</taxon>
        <taxon>Micrococcales</taxon>
        <taxon>Micrococcaceae</taxon>
        <taxon>Sinomonas</taxon>
    </lineage>
</organism>
<gene>
    <name evidence="3" type="ORF">GCM10009849_13680</name>
</gene>
<feature type="domain" description="MaoC-like" evidence="2">
    <location>
        <begin position="27"/>
        <end position="110"/>
    </location>
</feature>
<dbReference type="Gene3D" id="3.10.129.10">
    <property type="entry name" value="Hotdog Thioesterase"/>
    <property type="match status" value="1"/>
</dbReference>
<evidence type="ECO:0000259" key="2">
    <source>
        <dbReference type="Pfam" id="PF01575"/>
    </source>
</evidence>
<dbReference type="InterPro" id="IPR002539">
    <property type="entry name" value="MaoC-like_dom"/>
</dbReference>
<dbReference type="Proteomes" id="UP001500432">
    <property type="component" value="Unassembled WGS sequence"/>
</dbReference>
<dbReference type="PANTHER" id="PTHR43841">
    <property type="entry name" value="3-HYDROXYACYL-THIOESTER DEHYDRATASE HTDX-RELATED"/>
    <property type="match status" value="1"/>
</dbReference>
<evidence type="ECO:0000256" key="1">
    <source>
        <dbReference type="ARBA" id="ARBA00005254"/>
    </source>
</evidence>